<comment type="caution">
    <text evidence="2">The sequence shown here is derived from an EMBL/GenBank/DDBJ whole genome shotgun (WGS) entry which is preliminary data.</text>
</comment>
<proteinExistence type="predicted"/>
<dbReference type="PANTHER" id="PTHR38123">
    <property type="entry name" value="CELL WALL SERINE-THREONINE-RICH GALACTOMANNOPROTEIN MP1 (AFU_ORTHOLOGUE AFUA_4G03240)"/>
    <property type="match status" value="1"/>
</dbReference>
<reference evidence="2" key="1">
    <citation type="journal article" date="2021" name="Genome Biol. Evol.">
        <title>The assembled and annotated genome of the fairy-ring fungus Marasmius oreades.</title>
        <authorList>
            <person name="Hiltunen M."/>
            <person name="Ament-Velasquez S.L."/>
            <person name="Johannesson H."/>
        </authorList>
    </citation>
    <scope>NUCLEOTIDE SEQUENCE</scope>
    <source>
        <strain evidence="2">03SP1</strain>
    </source>
</reference>
<dbReference type="OrthoDB" id="3485059at2759"/>
<dbReference type="EMBL" id="CM032189">
    <property type="protein sequence ID" value="KAG7087015.1"/>
    <property type="molecule type" value="Genomic_DNA"/>
</dbReference>
<dbReference type="RefSeq" id="XP_043003486.1">
    <property type="nucleotide sequence ID" value="XM_043158143.1"/>
</dbReference>
<name>A0A9P7RP05_9AGAR</name>
<dbReference type="Pfam" id="PF12296">
    <property type="entry name" value="HsbA"/>
    <property type="match status" value="1"/>
</dbReference>
<keyword evidence="1" id="KW-0732">Signal</keyword>
<accession>A0A9P7RP05</accession>
<dbReference type="PANTHER" id="PTHR38123:SF1">
    <property type="entry name" value="HYDROPHOBIC SURFACE BINDING PROTEIN"/>
    <property type="match status" value="1"/>
</dbReference>
<gene>
    <name evidence="2" type="ORF">E1B28_012993</name>
</gene>
<evidence type="ECO:0000256" key="1">
    <source>
        <dbReference type="SAM" id="SignalP"/>
    </source>
</evidence>
<feature type="chain" id="PRO_5040163821" description="Hydrophobic surface binding protein" evidence="1">
    <location>
        <begin position="19"/>
        <end position="180"/>
    </location>
</feature>
<keyword evidence="3" id="KW-1185">Reference proteome</keyword>
<dbReference type="GO" id="GO:0005576">
    <property type="term" value="C:extracellular region"/>
    <property type="evidence" value="ECO:0007669"/>
    <property type="project" value="TreeGrafter"/>
</dbReference>
<sequence>MLVFTHFVVLLSAASALAIPRKRDVASVEAAVAKISNQVTDLDDKITAFPDTGGNLGTALAIHSSAGNLGTSLKSGASDTQATAAFSEADGQAILASVEKFEPTILDALKVIVAKKPAFQALPLPGITGLVLQDLQVLSTNTGAFADALIAKSPADLADKANEIKSNIASAFATAVAAYS</sequence>
<evidence type="ECO:0000313" key="3">
    <source>
        <dbReference type="Proteomes" id="UP001049176"/>
    </source>
</evidence>
<dbReference type="Gene3D" id="1.20.1280.140">
    <property type="match status" value="1"/>
</dbReference>
<protein>
    <recommendedName>
        <fullName evidence="4">Hydrophobic surface binding protein</fullName>
    </recommendedName>
</protein>
<dbReference type="InterPro" id="IPR021054">
    <property type="entry name" value="Cell_wall_mannoprotein_1"/>
</dbReference>
<evidence type="ECO:0008006" key="4">
    <source>
        <dbReference type="Google" id="ProtNLM"/>
    </source>
</evidence>
<feature type="signal peptide" evidence="1">
    <location>
        <begin position="1"/>
        <end position="18"/>
    </location>
</feature>
<dbReference type="GeneID" id="66082068"/>
<evidence type="ECO:0000313" key="2">
    <source>
        <dbReference type="EMBL" id="KAG7087015.1"/>
    </source>
</evidence>
<dbReference type="Proteomes" id="UP001049176">
    <property type="component" value="Chromosome 9"/>
</dbReference>
<dbReference type="KEGG" id="more:E1B28_012993"/>
<dbReference type="AlphaFoldDB" id="A0A9P7RP05"/>
<organism evidence="2 3">
    <name type="scientific">Marasmius oreades</name>
    <name type="common">fairy-ring Marasmius</name>
    <dbReference type="NCBI Taxonomy" id="181124"/>
    <lineage>
        <taxon>Eukaryota</taxon>
        <taxon>Fungi</taxon>
        <taxon>Dikarya</taxon>
        <taxon>Basidiomycota</taxon>
        <taxon>Agaricomycotina</taxon>
        <taxon>Agaricomycetes</taxon>
        <taxon>Agaricomycetidae</taxon>
        <taxon>Agaricales</taxon>
        <taxon>Marasmiineae</taxon>
        <taxon>Marasmiaceae</taxon>
        <taxon>Marasmius</taxon>
    </lineage>
</organism>